<name>A0A1R1XJZ2_9FUNG</name>
<feature type="domain" description="NAD-dependent epimerase/dehydratase" evidence="1">
    <location>
        <begin position="54"/>
        <end position="249"/>
    </location>
</feature>
<dbReference type="Proteomes" id="UP000187283">
    <property type="component" value="Unassembled WGS sequence"/>
</dbReference>
<organism evidence="3 4">
    <name type="scientific">Smittium culicis</name>
    <dbReference type="NCBI Taxonomy" id="133412"/>
    <lineage>
        <taxon>Eukaryota</taxon>
        <taxon>Fungi</taxon>
        <taxon>Fungi incertae sedis</taxon>
        <taxon>Zoopagomycota</taxon>
        <taxon>Kickxellomycotina</taxon>
        <taxon>Harpellomycetes</taxon>
        <taxon>Harpellales</taxon>
        <taxon>Legeriomycetaceae</taxon>
        <taxon>Smittium</taxon>
    </lineage>
</organism>
<accession>A0A1R1XJZ2</accession>
<dbReference type="InterPro" id="IPR036291">
    <property type="entry name" value="NAD(P)-bd_dom_sf"/>
</dbReference>
<proteinExistence type="predicted"/>
<comment type="caution">
    <text evidence="3">The sequence shown here is derived from an EMBL/GenBank/DDBJ whole genome shotgun (WGS) entry which is preliminary data.</text>
</comment>
<dbReference type="EMBL" id="LSSN01002848">
    <property type="protein sequence ID" value="OMJ14926.1"/>
    <property type="molecule type" value="Genomic_DNA"/>
</dbReference>
<dbReference type="PANTHER" id="PTHR12126:SF11">
    <property type="entry name" value="NADH DEHYDROGENASE [UBIQUINONE] 1 ALPHA SUBCOMPLEX SUBUNIT 9, MITOCHONDRIAL"/>
    <property type="match status" value="1"/>
</dbReference>
<evidence type="ECO:0000313" key="2">
    <source>
        <dbReference type="EMBL" id="OMJ07738.1"/>
    </source>
</evidence>
<sequence length="370" mass="41380">MLGLSPKSLTTGFKLPASLIKRSKSDLIVRRATREPIISQGPVGRQAWNGQTATVFGCTGFLGRYVVSALATQGTRVIIPYRGISENTRHLKPSGDLGMVIPMEFDIRNSTQVEEVMKHSDVVINLIGRNYETKNFTLEMVNIDAPARIAEIAQNVGVARFIHVSSLCADPDSKSAVYSTKGKAENYLKANYPDTTIVRPATMFGYEDQLLNNIGYWKDSYLTVNGASNKLRPVDVDDVAKAINAIVQNEWTMGKVFELYNPNEYTQKDIIDMVSLLLFQKVNAIDVPKNLLRLAGKAIDILPFHYSSHHEVDMMGTSEIPSRDPEVYTFADLGINPNPLETNALKYIRHYRKFEIESLPMEVSSKAFRK</sequence>
<evidence type="ECO:0000313" key="3">
    <source>
        <dbReference type="EMBL" id="OMJ14926.1"/>
    </source>
</evidence>
<dbReference type="PANTHER" id="PTHR12126">
    <property type="entry name" value="NADH-UBIQUINONE OXIDOREDUCTASE 39 KDA SUBUNIT-RELATED"/>
    <property type="match status" value="1"/>
</dbReference>
<evidence type="ECO:0000259" key="1">
    <source>
        <dbReference type="Pfam" id="PF01370"/>
    </source>
</evidence>
<dbReference type="EMBL" id="LSSN01005979">
    <property type="protein sequence ID" value="OMJ07738.1"/>
    <property type="molecule type" value="Genomic_DNA"/>
</dbReference>
<dbReference type="STRING" id="133412.A0A1R1XJZ2"/>
<dbReference type="CDD" id="cd05271">
    <property type="entry name" value="NDUFA9_like_SDR_a"/>
    <property type="match status" value="1"/>
</dbReference>
<protein>
    <submittedName>
        <fullName evidence="3">NADH-ubiquinone oxidoreductase 40 kDa subunit, mitochondrial</fullName>
    </submittedName>
</protein>
<dbReference type="AlphaFoldDB" id="A0A1R1XJZ2"/>
<dbReference type="SUPFAM" id="SSF51735">
    <property type="entry name" value="NAD(P)-binding Rossmann-fold domains"/>
    <property type="match status" value="1"/>
</dbReference>
<dbReference type="OrthoDB" id="275457at2759"/>
<gene>
    <name evidence="2" type="ORF">AYI70_g11992</name>
    <name evidence="3" type="ORF">AYI70_g7594</name>
</gene>
<dbReference type="Pfam" id="PF01370">
    <property type="entry name" value="Epimerase"/>
    <property type="match status" value="1"/>
</dbReference>
<keyword evidence="4" id="KW-1185">Reference proteome</keyword>
<dbReference type="InterPro" id="IPR051207">
    <property type="entry name" value="ComplexI_NDUFA9_subunit"/>
</dbReference>
<keyword evidence="3" id="KW-0830">Ubiquinone</keyword>
<reference evidence="3 4" key="1">
    <citation type="submission" date="2017-01" db="EMBL/GenBank/DDBJ databases">
        <authorList>
            <person name="Mah S.A."/>
            <person name="Swanson W.J."/>
            <person name="Moy G.W."/>
            <person name="Vacquier V.D."/>
        </authorList>
    </citation>
    <scope>NUCLEOTIDE SEQUENCE [LARGE SCALE GENOMIC DNA]</scope>
    <source>
        <strain evidence="3 4">GSMNP</strain>
    </source>
</reference>
<dbReference type="GO" id="GO:0044877">
    <property type="term" value="F:protein-containing complex binding"/>
    <property type="evidence" value="ECO:0007669"/>
    <property type="project" value="TreeGrafter"/>
</dbReference>
<dbReference type="Gene3D" id="3.40.50.720">
    <property type="entry name" value="NAD(P)-binding Rossmann-like Domain"/>
    <property type="match status" value="1"/>
</dbReference>
<dbReference type="InterPro" id="IPR001509">
    <property type="entry name" value="Epimerase_deHydtase"/>
</dbReference>
<evidence type="ECO:0000313" key="4">
    <source>
        <dbReference type="Proteomes" id="UP000187283"/>
    </source>
</evidence>
<dbReference type="GO" id="GO:0005739">
    <property type="term" value="C:mitochondrion"/>
    <property type="evidence" value="ECO:0007669"/>
    <property type="project" value="TreeGrafter"/>
</dbReference>